<dbReference type="GO" id="GO:0034080">
    <property type="term" value="P:CENP-A containing chromatin assembly"/>
    <property type="evidence" value="ECO:0007669"/>
    <property type="project" value="TreeGrafter"/>
</dbReference>
<dbReference type="Proteomes" id="UP000006671">
    <property type="component" value="Unassembled WGS sequence"/>
</dbReference>
<evidence type="ECO:0000256" key="4">
    <source>
        <dbReference type="ARBA" id="ARBA00022618"/>
    </source>
</evidence>
<feature type="region of interest" description="Disordered" evidence="11">
    <location>
        <begin position="395"/>
        <end position="453"/>
    </location>
</feature>
<evidence type="ECO:0000256" key="9">
    <source>
        <dbReference type="ARBA" id="ARBA00023306"/>
    </source>
</evidence>
<evidence type="ECO:0000256" key="2">
    <source>
        <dbReference type="ARBA" id="ARBA00004584"/>
    </source>
</evidence>
<dbReference type="GO" id="GO:0000775">
    <property type="term" value="C:chromosome, centromeric region"/>
    <property type="evidence" value="ECO:0007669"/>
    <property type="project" value="UniProtKB-SubCell"/>
</dbReference>
<reference evidence="13 14" key="1">
    <citation type="journal article" date="2010" name="Cell">
        <title>The genome of Naegleria gruberi illuminates early eukaryotic versatility.</title>
        <authorList>
            <person name="Fritz-Laylin L.K."/>
            <person name="Prochnik S.E."/>
            <person name="Ginger M.L."/>
            <person name="Dacks J.B."/>
            <person name="Carpenter M.L."/>
            <person name="Field M.C."/>
            <person name="Kuo A."/>
            <person name="Paredez A."/>
            <person name="Chapman J."/>
            <person name="Pham J."/>
            <person name="Shu S."/>
            <person name="Neupane R."/>
            <person name="Cipriano M."/>
            <person name="Mancuso J."/>
            <person name="Tu H."/>
            <person name="Salamov A."/>
            <person name="Lindquist E."/>
            <person name="Shapiro H."/>
            <person name="Lucas S."/>
            <person name="Grigoriev I.V."/>
            <person name="Cande W.Z."/>
            <person name="Fulton C."/>
            <person name="Rokhsar D.S."/>
            <person name="Dawson S.C."/>
        </authorList>
    </citation>
    <scope>NUCLEOTIDE SEQUENCE [LARGE SCALE GENOMIC DNA]</scope>
    <source>
        <strain evidence="13 14">NEG-M</strain>
    </source>
</reference>
<keyword evidence="3" id="KW-0158">Chromosome</keyword>
<protein>
    <submittedName>
        <fullName evidence="13">Predicted protein</fullName>
    </submittedName>
</protein>
<dbReference type="KEGG" id="ngr:NAEGRDRAFT_73763"/>
<dbReference type="GO" id="GO:0000785">
    <property type="term" value="C:chromatin"/>
    <property type="evidence" value="ECO:0007669"/>
    <property type="project" value="TreeGrafter"/>
</dbReference>
<dbReference type="VEuPathDB" id="AmoebaDB:NAEGRDRAFT_73763"/>
<feature type="compositionally biased region" description="Polar residues" evidence="11">
    <location>
        <begin position="429"/>
        <end position="445"/>
    </location>
</feature>
<evidence type="ECO:0000256" key="1">
    <source>
        <dbReference type="ARBA" id="ARBA00004123"/>
    </source>
</evidence>
<dbReference type="GO" id="GO:0046872">
    <property type="term" value="F:metal ion binding"/>
    <property type="evidence" value="ECO:0007669"/>
    <property type="project" value="UniProtKB-KW"/>
</dbReference>
<comment type="subcellular location">
    <subcellularLocation>
        <location evidence="2">Chromosome</location>
        <location evidence="2">Centromere</location>
    </subcellularLocation>
    <subcellularLocation>
        <location evidence="1">Nucleus</location>
    </subcellularLocation>
</comment>
<sequence>MFPTAHNNNAGGNMMQTNNNPGASSSVATNGASNQLPPPEQGYLSQPNMPMGINYPIPQHPNYHSTNSYQTPLMSHNNPPTPSKSNTSQGMINPSTGQQTMENQTSVPPHQPYQPQPLVHNSPGKAGYYSAPNAGIASSSNQNIPPQYVVDNHQHGYTVVDHQNVAPTSVNQVEATIEEPRTRASDEPQLVFSCKHCRTIFIDSNALFFNGEEHGIITFLKVHKVEVRENVQIAPNDRFDAGSNYYPLFCKQCQTLVGRKYLMSDKSPIVDIIGYYTLDIDALSLYEMWTAEQETGEIQGGHIDNIKSIPTNRSIMKEITLLKNALLMLQHNQSSQGKEIHLLKQEINGTVDKNDSVKKIPELIQKMARIEKELNISQEEQKKISHINRRLNNEVGHIKKETGITPLGTEPIKPPPPTNQPSNKKRASMGSTTAAIESSHTPETTNSKKKKTK</sequence>
<evidence type="ECO:0000256" key="11">
    <source>
        <dbReference type="SAM" id="MobiDB-lite"/>
    </source>
</evidence>
<keyword evidence="10" id="KW-0137">Centromere</keyword>
<dbReference type="PANTHER" id="PTHR16431:SF1">
    <property type="entry name" value="NEUROGENIC PROTEIN MASTERMIND"/>
    <property type="match status" value="1"/>
</dbReference>
<dbReference type="EMBL" id="GG738907">
    <property type="protein sequence ID" value="EFC38446.1"/>
    <property type="molecule type" value="Genomic_DNA"/>
</dbReference>
<dbReference type="PANTHER" id="PTHR16431">
    <property type="entry name" value="NEUROGENIC PROTEIN MASTERMIND"/>
    <property type="match status" value="1"/>
</dbReference>
<keyword evidence="5" id="KW-0479">Metal-binding</keyword>
<evidence type="ECO:0000256" key="6">
    <source>
        <dbReference type="ARBA" id="ARBA00022776"/>
    </source>
</evidence>
<dbReference type="GeneID" id="8853913"/>
<evidence type="ECO:0000313" key="13">
    <source>
        <dbReference type="EMBL" id="EFC38446.1"/>
    </source>
</evidence>
<dbReference type="InterPro" id="IPR004910">
    <property type="entry name" value="Yippee/Mis18/Cereblon"/>
</dbReference>
<feature type="region of interest" description="Disordered" evidence="11">
    <location>
        <begin position="1"/>
        <end position="147"/>
    </location>
</feature>
<dbReference type="InParanoid" id="D2VXI9"/>
<dbReference type="GO" id="GO:0007059">
    <property type="term" value="P:chromosome segregation"/>
    <property type="evidence" value="ECO:0007669"/>
    <property type="project" value="TreeGrafter"/>
</dbReference>
<evidence type="ECO:0000256" key="7">
    <source>
        <dbReference type="ARBA" id="ARBA00022833"/>
    </source>
</evidence>
<evidence type="ECO:0000256" key="10">
    <source>
        <dbReference type="ARBA" id="ARBA00023328"/>
    </source>
</evidence>
<proteinExistence type="predicted"/>
<dbReference type="RefSeq" id="XP_002671190.1">
    <property type="nucleotide sequence ID" value="XM_002671144.1"/>
</dbReference>
<keyword evidence="9" id="KW-0131">Cell cycle</keyword>
<dbReference type="OrthoDB" id="74210at2759"/>
<feature type="domain" description="Mis18" evidence="12">
    <location>
        <begin position="189"/>
        <end position="288"/>
    </location>
</feature>
<keyword evidence="4" id="KW-0132">Cell division</keyword>
<keyword evidence="8" id="KW-0539">Nucleus</keyword>
<feature type="compositionally biased region" description="Polar residues" evidence="11">
    <location>
        <begin position="136"/>
        <end position="145"/>
    </location>
</feature>
<evidence type="ECO:0000256" key="8">
    <source>
        <dbReference type="ARBA" id="ARBA00023242"/>
    </source>
</evidence>
<name>D2VXI9_NAEGR</name>
<evidence type="ECO:0000256" key="5">
    <source>
        <dbReference type="ARBA" id="ARBA00022723"/>
    </source>
</evidence>
<organism evidence="14">
    <name type="scientific">Naegleria gruberi</name>
    <name type="common">Amoeba</name>
    <dbReference type="NCBI Taxonomy" id="5762"/>
    <lineage>
        <taxon>Eukaryota</taxon>
        <taxon>Discoba</taxon>
        <taxon>Heterolobosea</taxon>
        <taxon>Tetramitia</taxon>
        <taxon>Eutetramitia</taxon>
        <taxon>Vahlkampfiidae</taxon>
        <taxon>Naegleria</taxon>
    </lineage>
</organism>
<evidence type="ECO:0000313" key="14">
    <source>
        <dbReference type="Proteomes" id="UP000006671"/>
    </source>
</evidence>
<dbReference type="AlphaFoldDB" id="D2VXI9"/>
<evidence type="ECO:0000259" key="12">
    <source>
        <dbReference type="PROSITE" id="PS51793"/>
    </source>
</evidence>
<feature type="compositionally biased region" description="Polar residues" evidence="11">
    <location>
        <begin position="1"/>
        <end position="35"/>
    </location>
</feature>
<evidence type="ECO:0000256" key="3">
    <source>
        <dbReference type="ARBA" id="ARBA00022454"/>
    </source>
</evidence>
<keyword evidence="7" id="KW-0862">Zinc</keyword>
<dbReference type="STRING" id="5762.D2VXI9"/>
<dbReference type="Pfam" id="PF03226">
    <property type="entry name" value="Yippee-Mis18"/>
    <property type="match status" value="1"/>
</dbReference>
<dbReference type="InterPro" id="IPR034752">
    <property type="entry name" value="Mis18"/>
</dbReference>
<accession>D2VXI9</accession>
<dbReference type="PROSITE" id="PS51793">
    <property type="entry name" value="MIS18"/>
    <property type="match status" value="1"/>
</dbReference>
<feature type="compositionally biased region" description="Polar residues" evidence="11">
    <location>
        <begin position="62"/>
        <end position="108"/>
    </location>
</feature>
<gene>
    <name evidence="13" type="ORF">NAEGRDRAFT_73763</name>
</gene>
<dbReference type="GO" id="GO:0051301">
    <property type="term" value="P:cell division"/>
    <property type="evidence" value="ECO:0007669"/>
    <property type="project" value="UniProtKB-KW"/>
</dbReference>
<keyword evidence="6" id="KW-0498">Mitosis</keyword>
<dbReference type="GO" id="GO:0005634">
    <property type="term" value="C:nucleus"/>
    <property type="evidence" value="ECO:0007669"/>
    <property type="project" value="UniProtKB-SubCell"/>
</dbReference>
<keyword evidence="14" id="KW-1185">Reference proteome</keyword>